<sequence>MKLLNKNFIFLVGSQLFSVFGTAISQFAISLYVLDKTGSMGIFSLVLSLSMISRIIFLPFGGIVADRLPKKKLMIVMDFSYLIMVLAIAIGVVKGNTILIMGIISIILGVVSSFETPVVQSAIPLVCKEEQIPKANGIINSVAMLSNILAPVLAGIIYNFNKAYNIFIVSGLFFLIAVICEIFLTIKQKESKKTGSSPVNIVVEDTKETLVYLKDNMLIVRICLVTFLLNMVISSFTIVVLPYTVRVGWSIGDELYGVMNTLFAIGGLSGSIAVSTLLSKINGNNIIKMLLISSFIFLLLVIPYSGIYNNLTSFWIMVALITLLEGIFTMVSIQLISFVQLITDKEIMGRVMSFMMMISMLAMPLGQIVYGMLGKLIIGKWAVIIIMVIAFISILITIYSRNIFKEVKIVTEKSKI</sequence>
<keyword evidence="2" id="KW-1185">Reference proteome</keyword>
<dbReference type="EMBL" id="CP066744">
    <property type="protein sequence ID" value="QQK08188.1"/>
    <property type="molecule type" value="Genomic_DNA"/>
</dbReference>
<evidence type="ECO:0000313" key="2">
    <source>
        <dbReference type="Proteomes" id="UP000595814"/>
    </source>
</evidence>
<reference evidence="1 2" key="1">
    <citation type="journal article" date="2022" name="Int. J. Syst. Evol. Microbiol.">
        <title>Miniphocaeibacter halophilus sp. nov., an ammonium-tolerant acetate-producing bacterium isolated from a biogas system.</title>
        <authorList>
            <person name="Schnurer A."/>
            <person name="Singh A."/>
            <person name="Bi S."/>
            <person name="Qiao W."/>
            <person name="Westerholm M."/>
        </authorList>
    </citation>
    <scope>NUCLEOTIDE SEQUENCE [LARGE SCALE GENOMIC DNA]</scope>
    <source>
        <strain evidence="1 2">AMB_01</strain>
    </source>
</reference>
<accession>A0AC61MS96</accession>
<organism evidence="1 2">
    <name type="scientific">Miniphocaeibacter halophilus</name>
    <dbReference type="NCBI Taxonomy" id="2931922"/>
    <lineage>
        <taxon>Bacteria</taxon>
        <taxon>Bacillati</taxon>
        <taxon>Bacillota</taxon>
        <taxon>Tissierellia</taxon>
        <taxon>Tissierellales</taxon>
        <taxon>Peptoniphilaceae</taxon>
        <taxon>Miniphocaeibacter</taxon>
    </lineage>
</organism>
<gene>
    <name evidence="1" type="ORF">JFY71_01235</name>
</gene>
<proteinExistence type="predicted"/>
<dbReference type="Proteomes" id="UP000595814">
    <property type="component" value="Chromosome"/>
</dbReference>
<name>A0AC61MS96_9FIRM</name>
<evidence type="ECO:0000313" key="1">
    <source>
        <dbReference type="EMBL" id="QQK08188.1"/>
    </source>
</evidence>
<protein>
    <submittedName>
        <fullName evidence="1">MFS transporter</fullName>
    </submittedName>
</protein>